<dbReference type="Pfam" id="PF00072">
    <property type="entry name" value="Response_reg"/>
    <property type="match status" value="1"/>
</dbReference>
<dbReference type="PROSITE" id="PS51832">
    <property type="entry name" value="HD_GYP"/>
    <property type="match status" value="1"/>
</dbReference>
<evidence type="ECO:0000313" key="5">
    <source>
        <dbReference type="Proteomes" id="UP000199073"/>
    </source>
</evidence>
<sequence length="360" mass="40525">MKESKAKVLIVDDELLNRELLEDYVELLGYEGESVAGGEQALQKIRTQKYDMVLLDVMMPGFNGIETTRKIREDYNPVDLPIIMVTALSGRDDRLKAVEAGANDFIVKPVDKTELNVRISSQLKIKNLHDELIRHQHHLEELVQERTVNLKLALSEAERARHKTQRAHLDTIHRLGVAAEYKDKCTADHINRVSYFCRIVAESIGLPETEIEVITAASPMHDVGKIGIPDSILLKQGPLTNEEWEIMKKHTLIGEQILKHSDSPLLVAGAVIAATHHEKWDGSGYPYGLENEDIPILGRICAIADVFDALTDSRPYKDAFCANKALEIIKEGRGSHFDPRLVDAFVRNFDKIMAVKLQKN</sequence>
<dbReference type="PANTHER" id="PTHR45228">
    <property type="entry name" value="CYCLIC DI-GMP PHOSPHODIESTERASE TM_0186-RELATED"/>
    <property type="match status" value="1"/>
</dbReference>
<dbReference type="EMBL" id="FNJI01000058">
    <property type="protein sequence ID" value="SDP80416.1"/>
    <property type="molecule type" value="Genomic_DNA"/>
</dbReference>
<dbReference type="InterPro" id="IPR003607">
    <property type="entry name" value="HD/PDEase_dom"/>
</dbReference>
<feature type="domain" description="Response regulatory" evidence="2">
    <location>
        <begin position="7"/>
        <end position="123"/>
    </location>
</feature>
<dbReference type="STRING" id="91360.SAMN05660330_04179"/>
<dbReference type="CDD" id="cd00077">
    <property type="entry name" value="HDc"/>
    <property type="match status" value="1"/>
</dbReference>
<evidence type="ECO:0000256" key="1">
    <source>
        <dbReference type="PROSITE-ProRule" id="PRU00169"/>
    </source>
</evidence>
<proteinExistence type="predicted"/>
<dbReference type="OrthoDB" id="9764337at2"/>
<gene>
    <name evidence="4" type="ORF">SAMN05660330_04179</name>
</gene>
<name>A0A1H0VQP9_9BACT</name>
<dbReference type="SUPFAM" id="SSF52172">
    <property type="entry name" value="CheY-like"/>
    <property type="match status" value="1"/>
</dbReference>
<dbReference type="Pfam" id="PF13487">
    <property type="entry name" value="HD_5"/>
    <property type="match status" value="1"/>
</dbReference>
<keyword evidence="1" id="KW-0597">Phosphoprotein</keyword>
<dbReference type="GO" id="GO:0000160">
    <property type="term" value="P:phosphorelay signal transduction system"/>
    <property type="evidence" value="ECO:0007669"/>
    <property type="project" value="InterPro"/>
</dbReference>
<evidence type="ECO:0000259" key="3">
    <source>
        <dbReference type="PROSITE" id="PS51832"/>
    </source>
</evidence>
<dbReference type="Proteomes" id="UP000199073">
    <property type="component" value="Unassembled WGS sequence"/>
</dbReference>
<dbReference type="Gene3D" id="1.10.3210.10">
    <property type="entry name" value="Hypothetical protein af1432"/>
    <property type="match status" value="1"/>
</dbReference>
<evidence type="ECO:0000313" key="4">
    <source>
        <dbReference type="EMBL" id="SDP80416.1"/>
    </source>
</evidence>
<feature type="domain" description="HD-GYP" evidence="3">
    <location>
        <begin position="164"/>
        <end position="360"/>
    </location>
</feature>
<dbReference type="PROSITE" id="PS50110">
    <property type="entry name" value="RESPONSE_REGULATORY"/>
    <property type="match status" value="1"/>
</dbReference>
<reference evidence="4 5" key="1">
    <citation type="submission" date="2016-10" db="EMBL/GenBank/DDBJ databases">
        <authorList>
            <person name="de Groot N.N."/>
        </authorList>
    </citation>
    <scope>NUCLEOTIDE SEQUENCE [LARGE SCALE GENOMIC DNA]</scope>
    <source>
        <strain evidence="4 5">DSM 12130</strain>
    </source>
</reference>
<dbReference type="InterPro" id="IPR052020">
    <property type="entry name" value="Cyclic_di-GMP/3'3'-cGAMP_PDE"/>
</dbReference>
<dbReference type="AlphaFoldDB" id="A0A1H0VQP9"/>
<organism evidence="4 5">
    <name type="scientific">Desulforhopalus singaporensis</name>
    <dbReference type="NCBI Taxonomy" id="91360"/>
    <lineage>
        <taxon>Bacteria</taxon>
        <taxon>Pseudomonadati</taxon>
        <taxon>Thermodesulfobacteriota</taxon>
        <taxon>Desulfobulbia</taxon>
        <taxon>Desulfobulbales</taxon>
        <taxon>Desulfocapsaceae</taxon>
        <taxon>Desulforhopalus</taxon>
    </lineage>
</organism>
<dbReference type="SUPFAM" id="SSF109604">
    <property type="entry name" value="HD-domain/PDEase-like"/>
    <property type="match status" value="1"/>
</dbReference>
<dbReference type="InterPro" id="IPR001789">
    <property type="entry name" value="Sig_transdc_resp-reg_receiver"/>
</dbReference>
<dbReference type="RefSeq" id="WP_092226040.1">
    <property type="nucleotide sequence ID" value="NZ_FNJI01000058.1"/>
</dbReference>
<feature type="modified residue" description="4-aspartylphosphate" evidence="1">
    <location>
        <position position="56"/>
    </location>
</feature>
<accession>A0A1H0VQP9</accession>
<dbReference type="InterPro" id="IPR037522">
    <property type="entry name" value="HD_GYP_dom"/>
</dbReference>
<keyword evidence="5" id="KW-1185">Reference proteome</keyword>
<evidence type="ECO:0000259" key="2">
    <source>
        <dbReference type="PROSITE" id="PS50110"/>
    </source>
</evidence>
<dbReference type="SMART" id="SM00448">
    <property type="entry name" value="REC"/>
    <property type="match status" value="1"/>
</dbReference>
<dbReference type="InterPro" id="IPR011006">
    <property type="entry name" value="CheY-like_superfamily"/>
</dbReference>
<protein>
    <submittedName>
        <fullName evidence="4">Putative two-component system response regulator</fullName>
    </submittedName>
</protein>
<dbReference type="Gene3D" id="3.40.50.2300">
    <property type="match status" value="1"/>
</dbReference>